<comment type="cofactor">
    <cofactor evidence="12">
        <name>Zn(2+)</name>
        <dbReference type="ChEBI" id="CHEBI:29105"/>
    </cofactor>
    <text evidence="12">Binds 1 zinc ion per subunit.</text>
</comment>
<dbReference type="Pfam" id="PF09190">
    <property type="entry name" value="DALR_2"/>
    <property type="match status" value="1"/>
</dbReference>
<evidence type="ECO:0000256" key="8">
    <source>
        <dbReference type="ARBA" id="ARBA00022840"/>
    </source>
</evidence>
<dbReference type="KEGG" id="abri:DFR85_08490"/>
<evidence type="ECO:0000256" key="4">
    <source>
        <dbReference type="ARBA" id="ARBA00022598"/>
    </source>
</evidence>
<keyword evidence="8 12" id="KW-0067">ATP-binding</keyword>
<dbReference type="OrthoDB" id="9445at2157"/>
<keyword evidence="3 12" id="KW-0963">Cytoplasm</keyword>
<keyword evidence="10 12" id="KW-0030">Aminoacyl-tRNA synthetase</keyword>
<feature type="domain" description="Cysteinyl-tRNA synthetase class Ia DALR" evidence="13">
    <location>
        <begin position="353"/>
        <end position="413"/>
    </location>
</feature>
<dbReference type="GO" id="GO:0004817">
    <property type="term" value="F:cysteine-tRNA ligase activity"/>
    <property type="evidence" value="ECO:0007669"/>
    <property type="project" value="UniProtKB-UniRule"/>
</dbReference>
<dbReference type="GO" id="GO:0008270">
    <property type="term" value="F:zinc ion binding"/>
    <property type="evidence" value="ECO:0007669"/>
    <property type="project" value="UniProtKB-UniRule"/>
</dbReference>
<keyword evidence="7 12" id="KW-0862">Zinc</keyword>
<evidence type="ECO:0000259" key="13">
    <source>
        <dbReference type="SMART" id="SM00840"/>
    </source>
</evidence>
<reference evidence="14 15" key="1">
    <citation type="submission" date="2018-05" db="EMBL/GenBank/DDBJ databases">
        <title>Complete Genome Sequences of Extremely Thermoacidophilic, Metal-Mobilizing Type-Strain Members of the Archaeal Family Sulfolobaceae: Acidianus brierleyi DSM-1651T, Acidianus sulfidivorans DSM-18786T, Metallosphaera hakonensis DSM-7519T, and Metallosphaera prunae DSM-10039T.</title>
        <authorList>
            <person name="Counts J.A."/>
            <person name="Kelly R.M."/>
        </authorList>
    </citation>
    <scope>NUCLEOTIDE SEQUENCE [LARGE SCALE GENOMIC DNA]</scope>
    <source>
        <strain evidence="14 15">DSM 1651</strain>
    </source>
</reference>
<evidence type="ECO:0000256" key="12">
    <source>
        <dbReference type="HAMAP-Rule" id="MF_00041"/>
    </source>
</evidence>
<protein>
    <recommendedName>
        <fullName evidence="12">Cysteine--tRNA ligase</fullName>
        <ecNumber evidence="12">6.1.1.16</ecNumber>
    </recommendedName>
    <alternativeName>
        <fullName evidence="12">Cysteinyl-tRNA synthetase</fullName>
        <shortName evidence="12">CysRS</shortName>
    </alternativeName>
</protein>
<dbReference type="PANTHER" id="PTHR10890">
    <property type="entry name" value="CYSTEINYL-TRNA SYNTHETASE"/>
    <property type="match status" value="1"/>
</dbReference>
<dbReference type="InterPro" id="IPR015273">
    <property type="entry name" value="Cys-tRNA-synt_Ia_DALR"/>
</dbReference>
<dbReference type="Gene3D" id="3.40.50.620">
    <property type="entry name" value="HUPs"/>
    <property type="match status" value="1"/>
</dbReference>
<keyword evidence="9 12" id="KW-0648">Protein biosynthesis</keyword>
<keyword evidence="5 12" id="KW-0479">Metal-binding</keyword>
<evidence type="ECO:0000256" key="1">
    <source>
        <dbReference type="ARBA" id="ARBA00004496"/>
    </source>
</evidence>
<keyword evidence="4 12" id="KW-0436">Ligase</keyword>
<keyword evidence="6 12" id="KW-0547">Nucleotide-binding</keyword>
<dbReference type="SUPFAM" id="SSF47323">
    <property type="entry name" value="Anticodon-binding domain of a subclass of class I aminoacyl-tRNA synthetases"/>
    <property type="match status" value="1"/>
</dbReference>
<dbReference type="NCBIfam" id="TIGR00435">
    <property type="entry name" value="cysS"/>
    <property type="match status" value="1"/>
</dbReference>
<feature type="binding site" evidence="12">
    <location>
        <position position="207"/>
    </location>
    <ligand>
        <name>Zn(2+)</name>
        <dbReference type="ChEBI" id="CHEBI:29105"/>
    </ligand>
</feature>
<dbReference type="InterPro" id="IPR014729">
    <property type="entry name" value="Rossmann-like_a/b/a_fold"/>
</dbReference>
<dbReference type="AlphaFoldDB" id="A0A2U9IF01"/>
<dbReference type="InterPro" id="IPR015803">
    <property type="entry name" value="Cys-tRNA-ligase"/>
</dbReference>
<dbReference type="InterPro" id="IPR024909">
    <property type="entry name" value="Cys-tRNA/MSH_ligase"/>
</dbReference>
<dbReference type="Gene3D" id="1.20.120.1910">
    <property type="entry name" value="Cysteine-tRNA ligase, C-terminal anti-codon recognition domain"/>
    <property type="match status" value="1"/>
</dbReference>
<evidence type="ECO:0000313" key="14">
    <source>
        <dbReference type="EMBL" id="AWR94623.1"/>
    </source>
</evidence>
<feature type="short sequence motif" description="'KMSKS' region" evidence="12">
    <location>
        <begin position="264"/>
        <end position="268"/>
    </location>
</feature>
<dbReference type="SMART" id="SM00840">
    <property type="entry name" value="DALR_2"/>
    <property type="match status" value="1"/>
</dbReference>
<feature type="binding site" evidence="12">
    <location>
        <position position="232"/>
    </location>
    <ligand>
        <name>Zn(2+)</name>
        <dbReference type="ChEBI" id="CHEBI:29105"/>
    </ligand>
</feature>
<dbReference type="PRINTS" id="PR00983">
    <property type="entry name" value="TRNASYNTHCYS"/>
</dbReference>
<dbReference type="HAMAP" id="MF_00041">
    <property type="entry name" value="Cys_tRNA_synth"/>
    <property type="match status" value="1"/>
</dbReference>
<dbReference type="EC" id="6.1.1.16" evidence="12"/>
<dbReference type="GO" id="GO:0005737">
    <property type="term" value="C:cytoplasm"/>
    <property type="evidence" value="ECO:0007669"/>
    <property type="project" value="UniProtKB-SubCell"/>
</dbReference>
<dbReference type="GeneID" id="36832188"/>
<evidence type="ECO:0000256" key="3">
    <source>
        <dbReference type="ARBA" id="ARBA00022490"/>
    </source>
</evidence>
<evidence type="ECO:0000256" key="2">
    <source>
        <dbReference type="ARBA" id="ARBA00005594"/>
    </source>
</evidence>
<evidence type="ECO:0000256" key="9">
    <source>
        <dbReference type="ARBA" id="ARBA00022917"/>
    </source>
</evidence>
<comment type="catalytic activity">
    <reaction evidence="11 12">
        <text>tRNA(Cys) + L-cysteine + ATP = L-cysteinyl-tRNA(Cys) + AMP + diphosphate</text>
        <dbReference type="Rhea" id="RHEA:17773"/>
        <dbReference type="Rhea" id="RHEA-COMP:9661"/>
        <dbReference type="Rhea" id="RHEA-COMP:9679"/>
        <dbReference type="ChEBI" id="CHEBI:30616"/>
        <dbReference type="ChEBI" id="CHEBI:33019"/>
        <dbReference type="ChEBI" id="CHEBI:35235"/>
        <dbReference type="ChEBI" id="CHEBI:78442"/>
        <dbReference type="ChEBI" id="CHEBI:78517"/>
        <dbReference type="ChEBI" id="CHEBI:456215"/>
        <dbReference type="EC" id="6.1.1.16"/>
    </reaction>
</comment>
<feature type="binding site" evidence="12">
    <location>
        <position position="236"/>
    </location>
    <ligand>
        <name>Zn(2+)</name>
        <dbReference type="ChEBI" id="CHEBI:29105"/>
    </ligand>
</feature>
<feature type="short sequence motif" description="'HIGH' region" evidence="12">
    <location>
        <begin position="31"/>
        <end position="41"/>
    </location>
</feature>
<dbReference type="Proteomes" id="UP000248044">
    <property type="component" value="Chromosome"/>
</dbReference>
<evidence type="ECO:0000256" key="7">
    <source>
        <dbReference type="ARBA" id="ARBA00022833"/>
    </source>
</evidence>
<dbReference type="EMBL" id="CP029289">
    <property type="protein sequence ID" value="AWR94623.1"/>
    <property type="molecule type" value="Genomic_DNA"/>
</dbReference>
<feature type="binding site" evidence="12">
    <location>
        <position position="29"/>
    </location>
    <ligand>
        <name>Zn(2+)</name>
        <dbReference type="ChEBI" id="CHEBI:29105"/>
    </ligand>
</feature>
<dbReference type="SUPFAM" id="SSF52374">
    <property type="entry name" value="Nucleotidylyl transferase"/>
    <property type="match status" value="1"/>
</dbReference>
<comment type="similarity">
    <text evidence="2 12">Belongs to the class-I aminoacyl-tRNA synthetase family.</text>
</comment>
<dbReference type="CDD" id="cd00672">
    <property type="entry name" value="CysRS_core"/>
    <property type="match status" value="1"/>
</dbReference>
<evidence type="ECO:0000313" key="15">
    <source>
        <dbReference type="Proteomes" id="UP000248044"/>
    </source>
</evidence>
<dbReference type="InterPro" id="IPR032678">
    <property type="entry name" value="tRNA-synt_1_cat_dom"/>
</dbReference>
<comment type="subcellular location">
    <subcellularLocation>
        <location evidence="1 12">Cytoplasm</location>
    </subcellularLocation>
</comment>
<proteinExistence type="inferred from homology"/>
<dbReference type="Pfam" id="PF01406">
    <property type="entry name" value="tRNA-synt_1e"/>
    <property type="match status" value="1"/>
</dbReference>
<dbReference type="RefSeq" id="WP_110270504.1">
    <property type="nucleotide sequence ID" value="NZ_CP029289.2"/>
</dbReference>
<dbReference type="InterPro" id="IPR009080">
    <property type="entry name" value="tRNAsynth_Ia_anticodon-bd"/>
</dbReference>
<gene>
    <name evidence="12" type="primary">cysS</name>
    <name evidence="14" type="ORF">DFR85_08490</name>
</gene>
<dbReference type="PANTHER" id="PTHR10890:SF3">
    <property type="entry name" value="CYSTEINE--TRNA LIGASE, CYTOPLASMIC"/>
    <property type="match status" value="1"/>
</dbReference>
<organism evidence="14 15">
    <name type="scientific">Acidianus brierleyi</name>
    <dbReference type="NCBI Taxonomy" id="41673"/>
    <lineage>
        <taxon>Archaea</taxon>
        <taxon>Thermoproteota</taxon>
        <taxon>Thermoprotei</taxon>
        <taxon>Sulfolobales</taxon>
        <taxon>Sulfolobaceae</taxon>
        <taxon>Acidianus</taxon>
    </lineage>
</organism>
<evidence type="ECO:0000256" key="10">
    <source>
        <dbReference type="ARBA" id="ARBA00023146"/>
    </source>
</evidence>
<sequence>MFVIRLYNTFGRKIEDFNVENNTVRMYVCGPTVYDYVHIGHGRTFVAFDAISRYLKLRGFNVIRVQNITDIDDKIINKSKETGKSWEEIVDDYSRDYIDNLNALKVKIDLHPRVSNHINEIIDFIQKLIDKGNAYIAPSGSVYFDVDTYSKYGELSNTKKEEWNQGEEFIKEKRHAYDFALWKSKKPGEPFWKSPWGEGRPGWHIECSTMSTRYLGESFDIHGGGMDLIFPHHENERAQSESYTGKLWVRYWMHVAFLTIKKTKMSKSLGNIIPLKDAIRSYGPSVLRYWFLSSHYRSQVDFNEDSLEQSKASLNRLKDAMSIIRNILSEGPKSYSTDEDIKIQKNIVSEIEKFHESMSDDFDTANALSHIHNIASIIFSKLENTRDFMGASIAFDAFRQFNEVFGVMDEEFSLAYDRLSKIIDSIVEIRNELRAKKMYDLSDEIRSILENNGIKILDSKEKSTWRFQ</sequence>
<evidence type="ECO:0000256" key="11">
    <source>
        <dbReference type="ARBA" id="ARBA00047398"/>
    </source>
</evidence>
<keyword evidence="15" id="KW-1185">Reference proteome</keyword>
<feature type="binding site" evidence="12">
    <location>
        <position position="267"/>
    </location>
    <ligand>
        <name>ATP</name>
        <dbReference type="ChEBI" id="CHEBI:30616"/>
    </ligand>
</feature>
<dbReference type="GO" id="GO:0005524">
    <property type="term" value="F:ATP binding"/>
    <property type="evidence" value="ECO:0007669"/>
    <property type="project" value="UniProtKB-UniRule"/>
</dbReference>
<dbReference type="FunFam" id="3.40.50.620:FF:000068">
    <property type="entry name" value="Cysteine--tRNA ligase"/>
    <property type="match status" value="1"/>
</dbReference>
<evidence type="ECO:0000256" key="5">
    <source>
        <dbReference type="ARBA" id="ARBA00022723"/>
    </source>
</evidence>
<accession>A0A2U9IF01</accession>
<evidence type="ECO:0000256" key="6">
    <source>
        <dbReference type="ARBA" id="ARBA00022741"/>
    </source>
</evidence>
<name>A0A2U9IF01_9CREN</name>
<dbReference type="GO" id="GO:0006423">
    <property type="term" value="P:cysteinyl-tRNA aminoacylation"/>
    <property type="evidence" value="ECO:0007669"/>
    <property type="project" value="UniProtKB-UniRule"/>
</dbReference>